<dbReference type="VEuPathDB" id="FungiDB:RhiirA1_408983"/>
<reference evidence="2 3" key="1">
    <citation type="submission" date="2015-10" db="EMBL/GenBank/DDBJ databases">
        <title>Genome analyses suggest a sexual origin of heterokaryosis in a supposedly ancient asexual fungus.</title>
        <authorList>
            <person name="Ropars J."/>
            <person name="Sedzielewska K."/>
            <person name="Noel J."/>
            <person name="Charron P."/>
            <person name="Farinelli L."/>
            <person name="Marton T."/>
            <person name="Kruger M."/>
            <person name="Pelin A."/>
            <person name="Brachmann A."/>
            <person name="Corradi N."/>
        </authorList>
    </citation>
    <scope>NUCLEOTIDE SEQUENCE [LARGE SCALE GENOMIC DNA]</scope>
    <source>
        <strain evidence="2 3">A4</strain>
    </source>
</reference>
<organism evidence="2 3">
    <name type="scientific">Rhizophagus irregularis</name>
    <dbReference type="NCBI Taxonomy" id="588596"/>
    <lineage>
        <taxon>Eukaryota</taxon>
        <taxon>Fungi</taxon>
        <taxon>Fungi incertae sedis</taxon>
        <taxon>Mucoromycota</taxon>
        <taxon>Glomeromycotina</taxon>
        <taxon>Glomeromycetes</taxon>
        <taxon>Glomerales</taxon>
        <taxon>Glomeraceae</taxon>
        <taxon>Rhizophagus</taxon>
    </lineage>
</organism>
<name>A0A2I1G9A4_9GLOM</name>
<evidence type="ECO:0000256" key="1">
    <source>
        <dbReference type="SAM" id="MobiDB-lite"/>
    </source>
</evidence>
<accession>A0A2I1G9A4</accession>
<comment type="caution">
    <text evidence="2">The sequence shown here is derived from an EMBL/GenBank/DDBJ whole genome shotgun (WGS) entry which is preliminary data.</text>
</comment>
<feature type="compositionally biased region" description="Low complexity" evidence="1">
    <location>
        <begin position="191"/>
        <end position="201"/>
    </location>
</feature>
<dbReference type="VEuPathDB" id="FungiDB:RhiirFUN_001423"/>
<sequence>MDSLYRRRIPTGHVSFDELYVKFFGDIPEEQNSRVSQSESFESLYQKYHENAKDVSCQRMFDDLYLKYVDKLRVFSGGGDSNDFVYTLIDDSSNDSISSVSDKSTHELTSQKYSNVTPYQKTQMSQKGNSYMSKINSIQKVDDFLRLLPITNPPQNEVSISCSSEVKQNFNSSSFSPKSPIIQTPEKIRTRSSTRLDSSSSSKIPLIISNTGSSRILRNHRSKSSGNNIDDLPALITPANKFGNKLIDSLKHKDNNSKKSNVKETNGIKKFSLINNFDDEDDHSKKKVKLNRSKKNLV</sequence>
<dbReference type="AlphaFoldDB" id="A0A2I1G9A4"/>
<evidence type="ECO:0000313" key="3">
    <source>
        <dbReference type="Proteomes" id="UP000234323"/>
    </source>
</evidence>
<evidence type="ECO:0000313" key="2">
    <source>
        <dbReference type="EMBL" id="PKY43208.1"/>
    </source>
</evidence>
<proteinExistence type="predicted"/>
<gene>
    <name evidence="2" type="ORF">RhiirA4_398411</name>
</gene>
<feature type="compositionally biased region" description="Low complexity" evidence="1">
    <location>
        <begin position="169"/>
        <end position="183"/>
    </location>
</feature>
<dbReference type="VEuPathDB" id="FungiDB:FUN_023317"/>
<protein>
    <submittedName>
        <fullName evidence="2">Uncharacterized protein</fullName>
    </submittedName>
</protein>
<keyword evidence="3" id="KW-1185">Reference proteome</keyword>
<dbReference type="Proteomes" id="UP000234323">
    <property type="component" value="Unassembled WGS sequence"/>
</dbReference>
<dbReference type="EMBL" id="LLXI01000241">
    <property type="protein sequence ID" value="PKY43208.1"/>
    <property type="molecule type" value="Genomic_DNA"/>
</dbReference>
<feature type="region of interest" description="Disordered" evidence="1">
    <location>
        <begin position="169"/>
        <end position="201"/>
    </location>
</feature>